<dbReference type="PATRIC" id="fig|1618549.4.peg.472"/>
<proteinExistence type="predicted"/>
<evidence type="ECO:0000256" key="1">
    <source>
        <dbReference type="SAM" id="MobiDB-lite"/>
    </source>
</evidence>
<feature type="region of interest" description="Disordered" evidence="1">
    <location>
        <begin position="72"/>
        <end position="106"/>
    </location>
</feature>
<sequence length="207" mass="22270">MLAGTMSDSASAKGGGYIFQIDGNANCQGWDSWVSKLSPSGASIHWNHQSGSWQGGQKQAVVNATAKWSNPTHVEKDQLKIQRPDCPDPTPVPNPTPVPTGTPVPPVYVKSDKDVTKIVAPKRATYYPSGSGGLTITWLGTLEKVRICTKGMHCIPLEPPAVWVNKDNHHIGWLYLGFVLEPGTYTIYGHGPDGSTGNDANIVVRVK</sequence>
<evidence type="ECO:0000313" key="2">
    <source>
        <dbReference type="EMBL" id="KKQ98277.1"/>
    </source>
</evidence>
<evidence type="ECO:0000313" key="3">
    <source>
        <dbReference type="Proteomes" id="UP000034325"/>
    </source>
</evidence>
<protein>
    <submittedName>
        <fullName evidence="2">Uncharacterized protein</fullName>
    </submittedName>
</protein>
<reference evidence="2 3" key="1">
    <citation type="journal article" date="2015" name="Nature">
        <title>rRNA introns, odd ribosomes, and small enigmatic genomes across a large radiation of phyla.</title>
        <authorList>
            <person name="Brown C.T."/>
            <person name="Hug L.A."/>
            <person name="Thomas B.C."/>
            <person name="Sharon I."/>
            <person name="Castelle C.J."/>
            <person name="Singh A."/>
            <person name="Wilkins M.J."/>
            <person name="Williams K.H."/>
            <person name="Banfield J.F."/>
        </authorList>
    </citation>
    <scope>NUCLEOTIDE SEQUENCE [LARGE SCALE GENOMIC DNA]</scope>
</reference>
<name>A0A0G0M4P4_9BACT</name>
<dbReference type="Proteomes" id="UP000034325">
    <property type="component" value="Unassembled WGS sequence"/>
</dbReference>
<accession>A0A0G0M4P4</accession>
<gene>
    <name evidence="2" type="ORF">UT23_C0004G0117</name>
</gene>
<feature type="compositionally biased region" description="Basic and acidic residues" evidence="1">
    <location>
        <begin position="73"/>
        <end position="86"/>
    </location>
</feature>
<comment type="caution">
    <text evidence="2">The sequence shown here is derived from an EMBL/GenBank/DDBJ whole genome shotgun (WGS) entry which is preliminary data.</text>
</comment>
<dbReference type="AlphaFoldDB" id="A0A0G0M4P4"/>
<dbReference type="EMBL" id="LBWA01000004">
    <property type="protein sequence ID" value="KKQ98277.1"/>
    <property type="molecule type" value="Genomic_DNA"/>
</dbReference>
<feature type="compositionally biased region" description="Pro residues" evidence="1">
    <location>
        <begin position="87"/>
        <end position="106"/>
    </location>
</feature>
<organism evidence="2 3">
    <name type="scientific">Candidatus Woesebacteria bacterium GW2011_GWA1_39_12</name>
    <dbReference type="NCBI Taxonomy" id="1618549"/>
    <lineage>
        <taxon>Bacteria</taxon>
        <taxon>Candidatus Woeseibacteriota</taxon>
    </lineage>
</organism>